<reference evidence="5" key="2">
    <citation type="submission" date="2010-05" db="EMBL/GenBank/DDBJ databases">
        <title>The Genome Sequence of Magnaporthe poae strain ATCC 64411.</title>
        <authorList>
            <consortium name="The Broad Institute Genome Sequencing Platform"/>
            <consortium name="Broad Institute Genome Sequencing Center for Infectious Disease"/>
            <person name="Ma L.-J."/>
            <person name="Dead R."/>
            <person name="Young S."/>
            <person name="Zeng Q."/>
            <person name="Koehrsen M."/>
            <person name="Alvarado L."/>
            <person name="Berlin A."/>
            <person name="Chapman S.B."/>
            <person name="Chen Z."/>
            <person name="Freedman E."/>
            <person name="Gellesch M."/>
            <person name="Goldberg J."/>
            <person name="Griggs A."/>
            <person name="Gujja S."/>
            <person name="Heilman E.R."/>
            <person name="Heiman D."/>
            <person name="Hepburn T."/>
            <person name="Howarth C."/>
            <person name="Jen D."/>
            <person name="Larson L."/>
            <person name="Mehta T."/>
            <person name="Neiman D."/>
            <person name="Pearson M."/>
            <person name="Roberts A."/>
            <person name="Saif S."/>
            <person name="Shea T."/>
            <person name="Shenoy N."/>
            <person name="Sisk P."/>
            <person name="Stolte C."/>
            <person name="Sykes S."/>
            <person name="Walk T."/>
            <person name="White J."/>
            <person name="Yandava C."/>
            <person name="Haas B."/>
            <person name="Nusbaum C."/>
            <person name="Birren B."/>
        </authorList>
    </citation>
    <scope>NUCLEOTIDE SEQUENCE</scope>
    <source>
        <strain evidence="5">ATCC 64411</strain>
    </source>
</reference>
<proteinExistence type="inferred from homology"/>
<dbReference type="InterPro" id="IPR033379">
    <property type="entry name" value="Acid_Pase_AS"/>
</dbReference>
<evidence type="ECO:0000256" key="2">
    <source>
        <dbReference type="ARBA" id="ARBA00012632"/>
    </source>
</evidence>
<evidence type="ECO:0000313" key="6">
    <source>
        <dbReference type="EnsemblFungi" id="MAPG_06693T0"/>
    </source>
</evidence>
<accession>A0A0C4E2Q3</accession>
<dbReference type="PROSITE" id="PS00778">
    <property type="entry name" value="HIS_ACID_PHOSPHAT_2"/>
    <property type="match status" value="1"/>
</dbReference>
<dbReference type="GO" id="GO:0003993">
    <property type="term" value="F:acid phosphatase activity"/>
    <property type="evidence" value="ECO:0007669"/>
    <property type="project" value="TreeGrafter"/>
</dbReference>
<dbReference type="Proteomes" id="UP000011715">
    <property type="component" value="Unassembled WGS sequence"/>
</dbReference>
<evidence type="ECO:0000313" key="7">
    <source>
        <dbReference type="Proteomes" id="UP000011715"/>
    </source>
</evidence>
<feature type="compositionally biased region" description="Low complexity" evidence="4">
    <location>
        <begin position="8"/>
        <end position="27"/>
    </location>
</feature>
<dbReference type="EMBL" id="GL876970">
    <property type="protein sequence ID" value="KLU87699.1"/>
    <property type="molecule type" value="Genomic_DNA"/>
</dbReference>
<dbReference type="STRING" id="644358.A0A0C4E2Q3"/>
<dbReference type="Gene3D" id="3.40.50.1240">
    <property type="entry name" value="Phosphoglycerate mutase-like"/>
    <property type="match status" value="1"/>
</dbReference>
<protein>
    <recommendedName>
        <fullName evidence="2">3-phytase</fullName>
        <ecNumber evidence="2">3.1.3.8</ecNumber>
    </recommendedName>
</protein>
<dbReference type="VEuPathDB" id="FungiDB:MAPG_06693"/>
<dbReference type="GO" id="GO:0016158">
    <property type="term" value="F:inositol hexakisphosphate 3-phosphatase activity"/>
    <property type="evidence" value="ECO:0007669"/>
    <property type="project" value="UniProtKB-EC"/>
</dbReference>
<reference evidence="7" key="1">
    <citation type="submission" date="2010-05" db="EMBL/GenBank/DDBJ databases">
        <title>The genome sequence of Magnaporthe poae strain ATCC 64411.</title>
        <authorList>
            <person name="Ma L.-J."/>
            <person name="Dead R."/>
            <person name="Young S."/>
            <person name="Zeng Q."/>
            <person name="Koehrsen M."/>
            <person name="Alvarado L."/>
            <person name="Berlin A."/>
            <person name="Chapman S.B."/>
            <person name="Chen Z."/>
            <person name="Freedman E."/>
            <person name="Gellesch M."/>
            <person name="Goldberg J."/>
            <person name="Griggs A."/>
            <person name="Gujja S."/>
            <person name="Heilman E.R."/>
            <person name="Heiman D."/>
            <person name="Hepburn T."/>
            <person name="Howarth C."/>
            <person name="Jen D."/>
            <person name="Larson L."/>
            <person name="Mehta T."/>
            <person name="Neiman D."/>
            <person name="Pearson M."/>
            <person name="Roberts A."/>
            <person name="Saif S."/>
            <person name="Shea T."/>
            <person name="Shenoy N."/>
            <person name="Sisk P."/>
            <person name="Stolte C."/>
            <person name="Sykes S."/>
            <person name="Walk T."/>
            <person name="White J."/>
            <person name="Yandava C."/>
            <person name="Haas B."/>
            <person name="Nusbaum C."/>
            <person name="Birren B."/>
        </authorList>
    </citation>
    <scope>NUCLEOTIDE SEQUENCE [LARGE SCALE GENOMIC DNA]</scope>
    <source>
        <strain evidence="7">ATCC 64411 / 73-15</strain>
    </source>
</reference>
<dbReference type="AlphaFoldDB" id="A0A0C4E2Q3"/>
<reference evidence="6" key="5">
    <citation type="submission" date="2015-06" db="UniProtKB">
        <authorList>
            <consortium name="EnsemblFungi"/>
        </authorList>
    </citation>
    <scope>IDENTIFICATION</scope>
    <source>
        <strain evidence="6">ATCC 64411</strain>
    </source>
</reference>
<evidence type="ECO:0000256" key="3">
    <source>
        <dbReference type="ARBA" id="ARBA00022801"/>
    </source>
</evidence>
<dbReference type="FunFam" id="3.40.50.1240:FF:000147">
    <property type="match status" value="1"/>
</dbReference>
<organism evidence="6 7">
    <name type="scientific">Magnaporthiopsis poae (strain ATCC 64411 / 73-15)</name>
    <name type="common">Kentucky bluegrass fungus</name>
    <name type="synonym">Magnaporthe poae</name>
    <dbReference type="NCBI Taxonomy" id="644358"/>
    <lineage>
        <taxon>Eukaryota</taxon>
        <taxon>Fungi</taxon>
        <taxon>Dikarya</taxon>
        <taxon>Ascomycota</taxon>
        <taxon>Pezizomycotina</taxon>
        <taxon>Sordariomycetes</taxon>
        <taxon>Sordariomycetidae</taxon>
        <taxon>Magnaporthales</taxon>
        <taxon>Magnaporthaceae</taxon>
        <taxon>Magnaporthiopsis</taxon>
    </lineage>
</organism>
<gene>
    <name evidence="5" type="ORF">MAPG_06693</name>
</gene>
<dbReference type="InterPro" id="IPR000560">
    <property type="entry name" value="His_Pase_clade-2"/>
</dbReference>
<dbReference type="InterPro" id="IPR029033">
    <property type="entry name" value="His_PPase_superfam"/>
</dbReference>
<dbReference type="OrthoDB" id="6509975at2759"/>
<evidence type="ECO:0000313" key="5">
    <source>
        <dbReference type="EMBL" id="KLU87699.1"/>
    </source>
</evidence>
<evidence type="ECO:0000256" key="4">
    <source>
        <dbReference type="SAM" id="MobiDB-lite"/>
    </source>
</evidence>
<reference evidence="6" key="4">
    <citation type="journal article" date="2015" name="G3 (Bethesda)">
        <title>Genome sequences of three phytopathogenic species of the Magnaporthaceae family of fungi.</title>
        <authorList>
            <person name="Okagaki L.H."/>
            <person name="Nunes C.C."/>
            <person name="Sailsbery J."/>
            <person name="Clay B."/>
            <person name="Brown D."/>
            <person name="John T."/>
            <person name="Oh Y."/>
            <person name="Young N."/>
            <person name="Fitzgerald M."/>
            <person name="Haas B.J."/>
            <person name="Zeng Q."/>
            <person name="Young S."/>
            <person name="Adiconis X."/>
            <person name="Fan L."/>
            <person name="Levin J.Z."/>
            <person name="Mitchell T.K."/>
            <person name="Okubara P.A."/>
            <person name="Farman M.L."/>
            <person name="Kohn L.M."/>
            <person name="Birren B."/>
            <person name="Ma L.-J."/>
            <person name="Dean R.A."/>
        </authorList>
    </citation>
    <scope>NUCLEOTIDE SEQUENCE</scope>
    <source>
        <strain evidence="6">ATCC 64411 / 73-15</strain>
    </source>
</reference>
<feature type="region of interest" description="Disordered" evidence="4">
    <location>
        <begin position="1"/>
        <end position="55"/>
    </location>
</feature>
<dbReference type="PROSITE" id="PS00616">
    <property type="entry name" value="HIS_ACID_PHOSPHAT_1"/>
    <property type="match status" value="1"/>
</dbReference>
<dbReference type="SUPFAM" id="SSF53254">
    <property type="entry name" value="Phosphoglycerate mutase-like"/>
    <property type="match status" value="1"/>
</dbReference>
<evidence type="ECO:0000256" key="1">
    <source>
        <dbReference type="ARBA" id="ARBA00005375"/>
    </source>
</evidence>
<sequence>MGIKLPDSTTMSTTLTRPRPTPSRAAAGYKPVSAVDDDDQDGRDDNTAGAGAGIELHHQNPAATGLRLSRKAVVAAVVACMVLGLAVKFLADGSSVFAPVDVAAVGKGKGKCPCSPAPDDVPQYFQTSPELWAGPTATGKAPFLRQTVTFDPTATYVPNAPLQTAIPIQGMGSDNTSIFEMMGYLSPYSPSPGFGVPEYPLPAGAEILQVQMLSRHGSRYPTKSANVAALGDRIHSAKKDKHFKASGALTFLNDWKYELGHEILVPRGRQELFDSGILHAYNYGQLYNPNSKIIVRTTTQDRMLKSAEYFLAGFFGLEWTRNATIEVIIEQRGFNNSLAGYHNCPNSQKSRAGDEAMNIWVDNYLQNATARLRPMIDGYTWTIEDSFAAMNMCPYETVAYGFSRFCDLFTYEEWIGFSYSIDLSFAGNFAFQSPIGRATGIGYQQETMARLKNHTLGYSGSQINVTLDNNTETFPLNQTLYFDFSHDTNILSILTAFGLRQFSQLLPPSSHPGKHNLTVSHIVPFGARLDIEIIRTPKPLAADRSGYTEGPETKYVHFVLNQRTVPLGWSLPECDASRVDGWCEFDAFLASQEKMAGLAKFDYACFGKWDNMPYGSIMDGSPP</sequence>
<dbReference type="PANTHER" id="PTHR20963">
    <property type="entry name" value="MULTIPLE INOSITOL POLYPHOSPHATE PHOSPHATASE-RELATED"/>
    <property type="match status" value="1"/>
</dbReference>
<dbReference type="EC" id="3.1.3.8" evidence="2"/>
<dbReference type="EnsemblFungi" id="MAPG_06693T0">
    <property type="protein sequence ID" value="MAPG_06693T0"/>
    <property type="gene ID" value="MAPG_06693"/>
</dbReference>
<dbReference type="EMBL" id="ADBL01001620">
    <property type="status" value="NOT_ANNOTATED_CDS"/>
    <property type="molecule type" value="Genomic_DNA"/>
</dbReference>
<keyword evidence="3" id="KW-0378">Hydrolase</keyword>
<dbReference type="PANTHER" id="PTHR20963:SF43">
    <property type="entry name" value="PUTATIVE (AFU_ORTHOLOGUE AFUA_7G01240)-RELATED"/>
    <property type="match status" value="1"/>
</dbReference>
<keyword evidence="7" id="KW-1185">Reference proteome</keyword>
<comment type="similarity">
    <text evidence="1">Belongs to the histidine acid phosphatase family.</text>
</comment>
<dbReference type="CDD" id="cd07061">
    <property type="entry name" value="HP_HAP_like"/>
    <property type="match status" value="1"/>
</dbReference>
<dbReference type="OMA" id="YNAQALC"/>
<dbReference type="eggNOG" id="KOG1382">
    <property type="taxonomic scope" value="Eukaryota"/>
</dbReference>
<dbReference type="Pfam" id="PF00328">
    <property type="entry name" value="His_Phos_2"/>
    <property type="match status" value="1"/>
</dbReference>
<name>A0A0C4E2Q3_MAGP6</name>
<reference evidence="5" key="3">
    <citation type="submission" date="2011-03" db="EMBL/GenBank/DDBJ databases">
        <title>Annotation of Magnaporthe poae ATCC 64411.</title>
        <authorList>
            <person name="Ma L.-J."/>
            <person name="Dead R."/>
            <person name="Young S.K."/>
            <person name="Zeng Q."/>
            <person name="Gargeya S."/>
            <person name="Fitzgerald M."/>
            <person name="Haas B."/>
            <person name="Abouelleil A."/>
            <person name="Alvarado L."/>
            <person name="Arachchi H.M."/>
            <person name="Berlin A."/>
            <person name="Brown A."/>
            <person name="Chapman S.B."/>
            <person name="Chen Z."/>
            <person name="Dunbar C."/>
            <person name="Freedman E."/>
            <person name="Gearin G."/>
            <person name="Gellesch M."/>
            <person name="Goldberg J."/>
            <person name="Griggs A."/>
            <person name="Gujja S."/>
            <person name="Heiman D."/>
            <person name="Howarth C."/>
            <person name="Larson L."/>
            <person name="Lui A."/>
            <person name="MacDonald P.J.P."/>
            <person name="Mehta T."/>
            <person name="Montmayeur A."/>
            <person name="Murphy C."/>
            <person name="Neiman D."/>
            <person name="Pearson M."/>
            <person name="Priest M."/>
            <person name="Roberts A."/>
            <person name="Saif S."/>
            <person name="Shea T."/>
            <person name="Shenoy N."/>
            <person name="Sisk P."/>
            <person name="Stolte C."/>
            <person name="Sykes S."/>
            <person name="Yandava C."/>
            <person name="Wortman J."/>
            <person name="Nusbaum C."/>
            <person name="Birren B."/>
        </authorList>
    </citation>
    <scope>NUCLEOTIDE SEQUENCE</scope>
    <source>
        <strain evidence="5">ATCC 64411</strain>
    </source>
</reference>